<dbReference type="Gene3D" id="3.40.50.12780">
    <property type="entry name" value="N-terminal domain of ligase-like"/>
    <property type="match status" value="1"/>
</dbReference>
<keyword evidence="3" id="KW-0436">Ligase</keyword>
<evidence type="ECO:0000313" key="6">
    <source>
        <dbReference type="Proteomes" id="UP001595075"/>
    </source>
</evidence>
<evidence type="ECO:0000256" key="3">
    <source>
        <dbReference type="ARBA" id="ARBA00022598"/>
    </source>
</evidence>
<protein>
    <recommendedName>
        <fullName evidence="4">Carrier domain-containing protein</fullName>
    </recommendedName>
</protein>
<reference evidence="5 6" key="1">
    <citation type="journal article" date="2024" name="Commun. Biol.">
        <title>Comparative genomic analysis of thermophilic fungi reveals convergent evolutionary adaptations and gene losses.</title>
        <authorList>
            <person name="Steindorff A.S."/>
            <person name="Aguilar-Pontes M.V."/>
            <person name="Robinson A.J."/>
            <person name="Andreopoulos B."/>
            <person name="LaButti K."/>
            <person name="Kuo A."/>
            <person name="Mondo S."/>
            <person name="Riley R."/>
            <person name="Otillar R."/>
            <person name="Haridas S."/>
            <person name="Lipzen A."/>
            <person name="Grimwood J."/>
            <person name="Schmutz J."/>
            <person name="Clum A."/>
            <person name="Reid I.D."/>
            <person name="Moisan M.C."/>
            <person name="Butler G."/>
            <person name="Nguyen T.T.M."/>
            <person name="Dewar K."/>
            <person name="Conant G."/>
            <person name="Drula E."/>
            <person name="Henrissat B."/>
            <person name="Hansel C."/>
            <person name="Singer S."/>
            <person name="Hutchinson M.I."/>
            <person name="de Vries R.P."/>
            <person name="Natvig D.O."/>
            <person name="Powell A.J."/>
            <person name="Tsang A."/>
            <person name="Grigoriev I.V."/>
        </authorList>
    </citation>
    <scope>NUCLEOTIDE SEQUENCE [LARGE SCALE GENOMIC DNA]</scope>
    <source>
        <strain evidence="5 6">CBS 494.80</strain>
    </source>
</reference>
<dbReference type="Pfam" id="PF00550">
    <property type="entry name" value="PP-binding"/>
    <property type="match status" value="2"/>
</dbReference>
<dbReference type="Gene3D" id="1.10.1200.10">
    <property type="entry name" value="ACP-like"/>
    <property type="match status" value="2"/>
</dbReference>
<dbReference type="InterPro" id="IPR036736">
    <property type="entry name" value="ACP-like_sf"/>
</dbReference>
<dbReference type="PANTHER" id="PTHR45527:SF1">
    <property type="entry name" value="FATTY ACID SYNTHASE"/>
    <property type="match status" value="1"/>
</dbReference>
<dbReference type="InterPro" id="IPR020806">
    <property type="entry name" value="PKS_PP-bd"/>
</dbReference>
<dbReference type="NCBIfam" id="TIGR01733">
    <property type="entry name" value="AA-adenyl-dom"/>
    <property type="match status" value="1"/>
</dbReference>
<dbReference type="Gene3D" id="3.30.559.10">
    <property type="entry name" value="Chloramphenicol acetyltransferase-like domain"/>
    <property type="match status" value="2"/>
</dbReference>
<dbReference type="CDD" id="cd05918">
    <property type="entry name" value="A_NRPS_SidN3_like"/>
    <property type="match status" value="1"/>
</dbReference>
<dbReference type="InterPro" id="IPR042099">
    <property type="entry name" value="ANL_N_sf"/>
</dbReference>
<dbReference type="InterPro" id="IPR001242">
    <property type="entry name" value="Condensation_dom"/>
</dbReference>
<dbReference type="InterPro" id="IPR010071">
    <property type="entry name" value="AA_adenyl_dom"/>
</dbReference>
<dbReference type="SUPFAM" id="SSF56801">
    <property type="entry name" value="Acetyl-CoA synthetase-like"/>
    <property type="match status" value="2"/>
</dbReference>
<keyword evidence="6" id="KW-1185">Reference proteome</keyword>
<dbReference type="Proteomes" id="UP001595075">
    <property type="component" value="Unassembled WGS sequence"/>
</dbReference>
<gene>
    <name evidence="5" type="ORF">VTL71DRAFT_8808</name>
</gene>
<dbReference type="SUPFAM" id="SSF52777">
    <property type="entry name" value="CoA-dependent acyltransferases"/>
    <property type="match status" value="4"/>
</dbReference>
<keyword evidence="1" id="KW-0596">Phosphopantetheine</keyword>
<dbReference type="SMART" id="SM00823">
    <property type="entry name" value="PKS_PP"/>
    <property type="match status" value="2"/>
</dbReference>
<dbReference type="InterPro" id="IPR023213">
    <property type="entry name" value="CAT-like_dom_sf"/>
</dbReference>
<dbReference type="PROSITE" id="PS50075">
    <property type="entry name" value="CARRIER"/>
    <property type="match status" value="2"/>
</dbReference>
<dbReference type="SUPFAM" id="SSF47336">
    <property type="entry name" value="ACP-like"/>
    <property type="match status" value="2"/>
</dbReference>
<dbReference type="InterPro" id="IPR020845">
    <property type="entry name" value="AMP-binding_CS"/>
</dbReference>
<dbReference type="PROSITE" id="PS00455">
    <property type="entry name" value="AMP_BINDING"/>
    <property type="match status" value="1"/>
</dbReference>
<comment type="caution">
    <text evidence="5">The sequence shown here is derived from an EMBL/GenBank/DDBJ whole genome shotgun (WGS) entry which is preliminary data.</text>
</comment>
<dbReference type="Gene3D" id="3.30.300.30">
    <property type="match status" value="2"/>
</dbReference>
<sequence>MAQNGVDSNENYRRMLRWNNNPPKTIDIPVHTLIQSQSAQNPDSQAVSSWDGNLTYAELDTYSSQLASTLSARGVGPEVVVPVAFEKSKWAIVAALAVLKAGGAFLLLDTSQPITRLQSVVEQTGAKIALSSSAFGNCCKGLADDVLVVDENMAFGSGNAQFQSSGKQSNAAYYIFTSGSTGKPKGVIIEHAQLSTTAVCCGKRMGYDQKPRVFQFASYAFDMCITDIFATLVNGATICIPSDWERNNDIVGAMQRMKVTSARFTPSLVSNLALEEVSHLQTLILGGESCPAALANHWAARLRLILAYGPTEGCVVCIFSEASDHECAPGEIGRPITCHAWIVKPDDPNILCNIGEAGELLIQGPNVARGYLDDKMKTDRQFFYDLAWMPKVNGAAERYRAYRTGDLARYMDDGRLCWLGRVDNQVKIRGQRLELEEVEKRLHDCLNQIGVESKQVVVDAVMLHGMASKQLVTFLCLRTEEPVGNLHWDTKEASEPLLQTSLEEQARFMFIVSKVEAAMKEVLPAYAIPSVWVPLLNVPFTVSRKRDRNRLRSIIAPFSAKQLSIFLRPAASKVTDGNQISLTENEVTLQSLWSTVFGIDSSTIDVTDNFFAIGGESVLAIKLAAAARTKGLDLSLQVVFQHPVLADMARVCERITEKDEDDSQIPPFSLLDSTWDIRQVRQEAASQCGVDFNSIEDVYPCSPMQEGLMALSSKNAGTYVLRFVFHMPESVNLEKLQAAWETVSKRTPVLRTRFVDYNVDLLQAVVDEKLDWKVVKGNLDTFQDDGEETEEMLGKRMSRHTVLLQPGSSNLILIWTIHHALVDGWAESNITTSVEDEYREISLSSSTTPMFNRFIKYLGEQDQEMAKEFWIQELEFAPMATFPRLPHPTYIPKIKRSNRIAELTVEQGAELDHRINFVRGGSSTAATMIQAAWFILIGLYSNSSDVITGVTLNGRTAKLPGIDQIAGPTISTVPFRAKIDRAQSVDDYLKSIQDKILSILPHAQFGLQNIRRLSEDAISACTFRSLLLVQAANRPADSSKLILERSFAFPVMDFAIVMECELHQDGIDMRATFDHNILNQTQVHRMFLQMEDILLRIMSRTPSMRVRDLQSISENDMSQLRRWNPLESLPNGEILTGNTAWLVHPDDSNILIPVGAIGELICENKTSLQEVSQDKLFQKPPWATIAKTTTPRTFVRTGQLGLFKRDGCICLVGQKEDLVQVGNYLVDISEVEKRLQEVMPSSVTVVVMFVRPNADSNSKLVACLEAATDIGKTASNNLISFESIESEEFQQLIDTAETKLRSILPSYMRPSEYFPIHRLPLTASDKIDRQRLEILLKDTKSIRPLSSERTRGNSNKILLLTEMELRIGELWKTLLQIDHVESEDNFFQLGGGSVLAMRLVSMARREGLTLTVSGIFNTPTLREMSSRVRYRADAADIAPFSLLSGLNIFEVRYQAASQCNVAVNMIEDIYPCSYFQLHYVTGYPEACSDPTKDPWHWQSQGAYSLPPSIDLDKFRDVWDQAVKRHPILRTRLIHTAAGILQVVLKPHGNVKWRTSTNLEEYLLRDQNDYMTFGQELLRLGIVKSQNSEDRFFVLTTQHVIYDAFMRSMLFNDVEAAYFSDFHDHPLPKMNKYIKYITKTNKKAATAFWTSYLEGAETIPLLRTVDIPGTLNLSEQRTTTIIAKPSNPSLAEVTLPTIIEVASALAIARIVRCSDVVFYSDRSGRNLPVEGIQDLIGPTTLFLPVRVHIDPEQKILDLLCECQKIKTSSLPHEHLGFLELREFSPLKKMLRNALNINITPKGVSSSSKGWGLELQSSHLALCDDPFGINVNLHEDKIDWLVYYDDRYISEDSIGELLDDIKTIFFALVNADNGAEVAEILNTVKPDRHSR</sequence>
<dbReference type="PROSITE" id="PS00012">
    <property type="entry name" value="PHOSPHOPANTETHEINE"/>
    <property type="match status" value="1"/>
</dbReference>
<evidence type="ECO:0000313" key="5">
    <source>
        <dbReference type="EMBL" id="KAL2075028.1"/>
    </source>
</evidence>
<keyword evidence="2" id="KW-0597">Phosphoprotein</keyword>
<name>A0ABR4CYV3_9HELO</name>
<accession>A0ABR4CYV3</accession>
<evidence type="ECO:0000259" key="4">
    <source>
        <dbReference type="PROSITE" id="PS50075"/>
    </source>
</evidence>
<dbReference type="EMBL" id="JAZHXI010000002">
    <property type="protein sequence ID" value="KAL2075028.1"/>
    <property type="molecule type" value="Genomic_DNA"/>
</dbReference>
<dbReference type="InterPro" id="IPR009081">
    <property type="entry name" value="PP-bd_ACP"/>
</dbReference>
<evidence type="ECO:0000256" key="2">
    <source>
        <dbReference type="ARBA" id="ARBA00022553"/>
    </source>
</evidence>
<dbReference type="Pfam" id="PF00668">
    <property type="entry name" value="Condensation"/>
    <property type="match status" value="2"/>
</dbReference>
<evidence type="ECO:0000256" key="1">
    <source>
        <dbReference type="ARBA" id="ARBA00022450"/>
    </source>
</evidence>
<dbReference type="Pfam" id="PF00501">
    <property type="entry name" value="AMP-binding"/>
    <property type="match status" value="1"/>
</dbReference>
<organism evidence="5 6">
    <name type="scientific">Oculimacula yallundae</name>
    <dbReference type="NCBI Taxonomy" id="86028"/>
    <lineage>
        <taxon>Eukaryota</taxon>
        <taxon>Fungi</taxon>
        <taxon>Dikarya</taxon>
        <taxon>Ascomycota</taxon>
        <taxon>Pezizomycotina</taxon>
        <taxon>Leotiomycetes</taxon>
        <taxon>Helotiales</taxon>
        <taxon>Ploettnerulaceae</taxon>
        <taxon>Oculimacula</taxon>
    </lineage>
</organism>
<dbReference type="InterPro" id="IPR000873">
    <property type="entry name" value="AMP-dep_synth/lig_dom"/>
</dbReference>
<dbReference type="CDD" id="cd19545">
    <property type="entry name" value="FUM14_C_NRPS-like"/>
    <property type="match status" value="1"/>
</dbReference>
<dbReference type="Gene3D" id="3.30.559.30">
    <property type="entry name" value="Nonribosomal peptide synthetase, condensation domain"/>
    <property type="match status" value="2"/>
</dbReference>
<dbReference type="PANTHER" id="PTHR45527">
    <property type="entry name" value="NONRIBOSOMAL PEPTIDE SYNTHETASE"/>
    <property type="match status" value="1"/>
</dbReference>
<dbReference type="InterPro" id="IPR045851">
    <property type="entry name" value="AMP-bd_C_sf"/>
</dbReference>
<dbReference type="InterPro" id="IPR006162">
    <property type="entry name" value="Ppantetheine_attach_site"/>
</dbReference>
<feature type="domain" description="Carrier" evidence="4">
    <location>
        <begin position="1358"/>
        <end position="1432"/>
    </location>
</feature>
<proteinExistence type="predicted"/>
<feature type="domain" description="Carrier" evidence="4">
    <location>
        <begin position="580"/>
        <end position="656"/>
    </location>
</feature>